<evidence type="ECO:0000313" key="9">
    <source>
        <dbReference type="RefSeq" id="XP_015596062.1"/>
    </source>
</evidence>
<evidence type="ECO:0000259" key="6">
    <source>
        <dbReference type="Pfam" id="PF05916"/>
    </source>
</evidence>
<accession>A0AAJ7BWM2</accession>
<organism evidence="8 9">
    <name type="scientific">Cephus cinctus</name>
    <name type="common">Wheat stem sawfly</name>
    <dbReference type="NCBI Taxonomy" id="211228"/>
    <lineage>
        <taxon>Eukaryota</taxon>
        <taxon>Metazoa</taxon>
        <taxon>Ecdysozoa</taxon>
        <taxon>Arthropoda</taxon>
        <taxon>Hexapoda</taxon>
        <taxon>Insecta</taxon>
        <taxon>Pterygota</taxon>
        <taxon>Neoptera</taxon>
        <taxon>Endopterygota</taxon>
        <taxon>Hymenoptera</taxon>
        <taxon>Cephoidea</taxon>
        <taxon>Cephidae</taxon>
        <taxon>Cephus</taxon>
    </lineage>
</organism>
<keyword evidence="4 5" id="KW-0539">Nucleus</keyword>
<comment type="subcellular location">
    <subcellularLocation>
        <location evidence="1 5">Nucleus</location>
    </subcellularLocation>
</comment>
<evidence type="ECO:0000259" key="7">
    <source>
        <dbReference type="Pfam" id="PF24997"/>
    </source>
</evidence>
<dbReference type="KEGG" id="ccin:107268123"/>
<gene>
    <name evidence="9" type="primary">LOC107268123</name>
</gene>
<dbReference type="GO" id="GO:1902983">
    <property type="term" value="P:DNA strand elongation involved in mitotic DNA replication"/>
    <property type="evidence" value="ECO:0007669"/>
    <property type="project" value="TreeGrafter"/>
</dbReference>
<feature type="domain" description="GINS subunit" evidence="6">
    <location>
        <begin position="43"/>
        <end position="125"/>
    </location>
</feature>
<dbReference type="GeneID" id="107268123"/>
<dbReference type="CDD" id="cd21696">
    <property type="entry name" value="GINS_B_Psf1"/>
    <property type="match status" value="1"/>
</dbReference>
<dbReference type="CDD" id="cd11710">
    <property type="entry name" value="GINS_A_psf1"/>
    <property type="match status" value="1"/>
</dbReference>
<feature type="domain" description="DNA replication complex GINS protein PSF1 C-terminal" evidence="7">
    <location>
        <begin position="141"/>
        <end position="185"/>
    </location>
</feature>
<dbReference type="Proteomes" id="UP000694920">
    <property type="component" value="Unplaced"/>
</dbReference>
<dbReference type="Pfam" id="PF24997">
    <property type="entry name" value="PSF1_C"/>
    <property type="match status" value="1"/>
</dbReference>
<evidence type="ECO:0000313" key="8">
    <source>
        <dbReference type="Proteomes" id="UP000694920"/>
    </source>
</evidence>
<dbReference type="PANTHER" id="PTHR12914:SF2">
    <property type="entry name" value="DNA REPLICATION COMPLEX GINS PROTEIN PSF1"/>
    <property type="match status" value="1"/>
</dbReference>
<dbReference type="RefSeq" id="XP_015596062.1">
    <property type="nucleotide sequence ID" value="XM_015740576.2"/>
</dbReference>
<protein>
    <recommendedName>
        <fullName evidence="5">DNA replication complex GINS protein PSF1</fullName>
    </recommendedName>
</protein>
<comment type="subunit">
    <text evidence="5">Component of the GINS complex.</text>
</comment>
<dbReference type="InterPro" id="IPR005339">
    <property type="entry name" value="GINS_Psf1"/>
</dbReference>
<evidence type="ECO:0000256" key="2">
    <source>
        <dbReference type="ARBA" id="ARBA00006677"/>
    </source>
</evidence>
<reference evidence="9" key="1">
    <citation type="submission" date="2025-08" db="UniProtKB">
        <authorList>
            <consortium name="RefSeq"/>
        </authorList>
    </citation>
    <scope>IDENTIFICATION</scope>
</reference>
<dbReference type="PANTHER" id="PTHR12914">
    <property type="entry name" value="PARTNER OF SLD5"/>
    <property type="match status" value="1"/>
</dbReference>
<dbReference type="InterPro" id="IPR056783">
    <property type="entry name" value="PSF1_C"/>
</dbReference>
<dbReference type="InterPro" id="IPR021151">
    <property type="entry name" value="GINS_A"/>
</dbReference>
<dbReference type="Pfam" id="PF05916">
    <property type="entry name" value="Sld5"/>
    <property type="match status" value="1"/>
</dbReference>
<evidence type="ECO:0000256" key="5">
    <source>
        <dbReference type="RuleBase" id="RU368085"/>
    </source>
</evidence>
<name>A0AAJ7BWM2_CEPCN</name>
<sequence>MFGRRGVELVKELDQSLDSIPPFNEELITEILEEMQRLYNENRIDVNTRPDDHETYLSIKVRHAVLKRDKRCILAYLYNRLRRIRQMRWEFGSILPPEITVSLSKPEVQWFDSYSKCLATYMKSIGDNHGLNLTSDLAPPKSLFIEVKCIADYGKFEFGDGESVQLKKNTYHLLPRSECEQLVRQDGCVLLSPRSLTVNCKRHCERKDQETKRESLSACRSL</sequence>
<comment type="similarity">
    <text evidence="2 5">Belongs to the GINS1/PSF1 family.</text>
</comment>
<proteinExistence type="inferred from homology"/>
<dbReference type="GO" id="GO:0000811">
    <property type="term" value="C:GINS complex"/>
    <property type="evidence" value="ECO:0007669"/>
    <property type="project" value="UniProtKB-UniRule"/>
</dbReference>
<dbReference type="SUPFAM" id="SSF158573">
    <property type="entry name" value="GINS helical bundle-like"/>
    <property type="match status" value="1"/>
</dbReference>
<comment type="function">
    <text evidence="5">Required for correct functioning of the GINS complex, a complex that plays an essential role in the initiation of DNA replication, and progression of DNA replication forks. GINS complex seems to bind preferentially to single-stranded DNA.</text>
</comment>
<keyword evidence="8" id="KW-1185">Reference proteome</keyword>
<keyword evidence="3 5" id="KW-0235">DNA replication</keyword>
<evidence type="ECO:0000256" key="4">
    <source>
        <dbReference type="ARBA" id="ARBA00023242"/>
    </source>
</evidence>
<dbReference type="AlphaFoldDB" id="A0AAJ7BWM2"/>
<evidence type="ECO:0000256" key="1">
    <source>
        <dbReference type="ARBA" id="ARBA00004123"/>
    </source>
</evidence>
<dbReference type="InterPro" id="IPR036224">
    <property type="entry name" value="GINS_bundle-like_dom_sf"/>
</dbReference>
<evidence type="ECO:0000256" key="3">
    <source>
        <dbReference type="ARBA" id="ARBA00022705"/>
    </source>
</evidence>
<dbReference type="Gene3D" id="1.20.58.1030">
    <property type="match status" value="1"/>
</dbReference>